<name>A0ACC1XF10_MELAZ</name>
<comment type="caution">
    <text evidence="1">The sequence shown here is derived from an EMBL/GenBank/DDBJ whole genome shotgun (WGS) entry which is preliminary data.</text>
</comment>
<dbReference type="Proteomes" id="UP001164539">
    <property type="component" value="Chromosome 9"/>
</dbReference>
<proteinExistence type="predicted"/>
<sequence>MVFCVRRERQNQSGELLMAMGTERSSKPLHNFTLPYLKWGNQRQLRCMKVDDSSATAAVDHRPRRRSSPSKLMRREFDEVSRRKEKVLLKSRMGVGEEEGIEAVREKIMNDLKTAADKMKDAILREEVYGEDREEESDVAAAASAAVVAAAGGVESEARPWNLRTRRAACKAPIGGPNKGFKIEEKKPNSSPVRTDVGAKSPRFLRGEKEIKKERSKFSVNLSRKEIEEDFMEMLGHRPARRPKKRARIVQKQLDTLFPGLWLTEVTVDTYKVPELAESSKR</sequence>
<keyword evidence="2" id="KW-1185">Reference proteome</keyword>
<accession>A0ACC1XF10</accession>
<reference evidence="1 2" key="1">
    <citation type="journal article" date="2023" name="Science">
        <title>Complex scaffold remodeling in plant triterpene biosynthesis.</title>
        <authorList>
            <person name="De La Pena R."/>
            <person name="Hodgson H."/>
            <person name="Liu J.C."/>
            <person name="Stephenson M.J."/>
            <person name="Martin A.C."/>
            <person name="Owen C."/>
            <person name="Harkess A."/>
            <person name="Leebens-Mack J."/>
            <person name="Jimenez L.E."/>
            <person name="Osbourn A."/>
            <person name="Sattely E.S."/>
        </authorList>
    </citation>
    <scope>NUCLEOTIDE SEQUENCE [LARGE SCALE GENOMIC DNA]</scope>
    <source>
        <strain evidence="2">cv. JPN11</strain>
        <tissue evidence="1">Leaf</tissue>
    </source>
</reference>
<gene>
    <name evidence="1" type="ORF">OWV82_016166</name>
</gene>
<dbReference type="EMBL" id="CM051402">
    <property type="protein sequence ID" value="KAJ4709916.1"/>
    <property type="molecule type" value="Genomic_DNA"/>
</dbReference>
<organism evidence="1 2">
    <name type="scientific">Melia azedarach</name>
    <name type="common">Chinaberry tree</name>
    <dbReference type="NCBI Taxonomy" id="155640"/>
    <lineage>
        <taxon>Eukaryota</taxon>
        <taxon>Viridiplantae</taxon>
        <taxon>Streptophyta</taxon>
        <taxon>Embryophyta</taxon>
        <taxon>Tracheophyta</taxon>
        <taxon>Spermatophyta</taxon>
        <taxon>Magnoliopsida</taxon>
        <taxon>eudicotyledons</taxon>
        <taxon>Gunneridae</taxon>
        <taxon>Pentapetalae</taxon>
        <taxon>rosids</taxon>
        <taxon>malvids</taxon>
        <taxon>Sapindales</taxon>
        <taxon>Meliaceae</taxon>
        <taxon>Melia</taxon>
    </lineage>
</organism>
<protein>
    <submittedName>
        <fullName evidence="1">DUF1639 family protein</fullName>
    </submittedName>
</protein>
<evidence type="ECO:0000313" key="1">
    <source>
        <dbReference type="EMBL" id="KAJ4709916.1"/>
    </source>
</evidence>
<evidence type="ECO:0000313" key="2">
    <source>
        <dbReference type="Proteomes" id="UP001164539"/>
    </source>
</evidence>